<proteinExistence type="predicted"/>
<name>A0A853D0Z0_9MICO</name>
<organism evidence="2 3">
    <name type="scientific">Leifsonia shinshuensis</name>
    <dbReference type="NCBI Taxonomy" id="150026"/>
    <lineage>
        <taxon>Bacteria</taxon>
        <taxon>Bacillati</taxon>
        <taxon>Actinomycetota</taxon>
        <taxon>Actinomycetes</taxon>
        <taxon>Micrococcales</taxon>
        <taxon>Microbacteriaceae</taxon>
        <taxon>Leifsonia</taxon>
    </lineage>
</organism>
<keyword evidence="1" id="KW-0472">Membrane</keyword>
<feature type="transmembrane region" description="Helical" evidence="1">
    <location>
        <begin position="20"/>
        <end position="38"/>
    </location>
</feature>
<dbReference type="EMBL" id="JACCFL010000001">
    <property type="protein sequence ID" value="NYJ25171.1"/>
    <property type="molecule type" value="Genomic_DNA"/>
</dbReference>
<evidence type="ECO:0000313" key="2">
    <source>
        <dbReference type="EMBL" id="NYJ25171.1"/>
    </source>
</evidence>
<gene>
    <name evidence="2" type="ORF">HNR13_003458</name>
</gene>
<dbReference type="RefSeq" id="WP_179607784.1">
    <property type="nucleotide sequence ID" value="NZ_BAABEH010000001.1"/>
</dbReference>
<evidence type="ECO:0000313" key="3">
    <source>
        <dbReference type="Proteomes" id="UP000578352"/>
    </source>
</evidence>
<accession>A0A853D0Z0</accession>
<dbReference type="Pfam" id="PF14029">
    <property type="entry name" value="DUF4244"/>
    <property type="match status" value="1"/>
</dbReference>
<reference evidence="2 3" key="1">
    <citation type="submission" date="2020-07" db="EMBL/GenBank/DDBJ databases">
        <title>Sequencing the genomes of 1000 actinobacteria strains.</title>
        <authorList>
            <person name="Klenk H.-P."/>
        </authorList>
    </citation>
    <scope>NUCLEOTIDE SEQUENCE [LARGE SCALE GENOMIC DNA]</scope>
    <source>
        <strain evidence="2 3">DSM 15165</strain>
    </source>
</reference>
<dbReference type="InterPro" id="IPR025338">
    <property type="entry name" value="DUF4244"/>
</dbReference>
<keyword evidence="1" id="KW-0812">Transmembrane</keyword>
<dbReference type="AlphaFoldDB" id="A0A853D0Z0"/>
<evidence type="ECO:0000256" key="1">
    <source>
        <dbReference type="SAM" id="Phobius"/>
    </source>
</evidence>
<comment type="caution">
    <text evidence="2">The sequence shown here is derived from an EMBL/GenBank/DDBJ whole genome shotgun (WGS) entry which is preliminary data.</text>
</comment>
<protein>
    <submittedName>
        <fullName evidence="2">Flp pilus assembly pilin Flp</fullName>
    </submittedName>
</protein>
<sequence>MKEIIRRLRHEERGASTAEYAVTTMAAVGFAGALLMLLRGDEVRGVLTDLVRRALTVDG</sequence>
<keyword evidence="1" id="KW-1133">Transmembrane helix</keyword>
<dbReference type="Proteomes" id="UP000578352">
    <property type="component" value="Unassembled WGS sequence"/>
</dbReference>